<feature type="binding site" evidence="11 12">
    <location>
        <begin position="52"/>
        <end position="55"/>
    </location>
    <ligand>
        <name>FAD</name>
        <dbReference type="ChEBI" id="CHEBI:57692"/>
    </ligand>
</feature>
<dbReference type="SUPFAM" id="SSF52343">
    <property type="entry name" value="Ferredoxin reductase-like, C-terminal NADP-linked domain"/>
    <property type="match status" value="1"/>
</dbReference>
<evidence type="ECO:0000256" key="7">
    <source>
        <dbReference type="ARBA" id="ARBA00022975"/>
    </source>
</evidence>
<feature type="binding site" evidence="11 13">
    <location>
        <position position="223"/>
    </location>
    <ligand>
        <name>[2Fe-2S] cluster</name>
        <dbReference type="ChEBI" id="CHEBI:190135"/>
    </ligand>
</feature>
<comment type="pathway">
    <text evidence="11">Pyrimidine metabolism; UMP biosynthesis via de novo pathway; orotate from (S)-dihydroorotate (NAD(+) route): step 1/1.</text>
</comment>
<dbReference type="RefSeq" id="WP_148135791.1">
    <property type="nucleotide sequence ID" value="NZ_CP017634.1"/>
</dbReference>
<dbReference type="InterPro" id="IPR019480">
    <property type="entry name" value="Dihydroorotate_DH_Fe-S-bd"/>
</dbReference>
<evidence type="ECO:0000256" key="13">
    <source>
        <dbReference type="PIRSR" id="PIRSR006816-2"/>
    </source>
</evidence>
<comment type="cofactor">
    <cofactor evidence="11 12">
        <name>FAD</name>
        <dbReference type="ChEBI" id="CHEBI:57692"/>
    </cofactor>
    <text evidence="11 12">Binds 1 FAD per subunit.</text>
</comment>
<dbReference type="AlphaFoldDB" id="A0A3G1KVG8"/>
<dbReference type="GO" id="GO:0044205">
    <property type="term" value="P:'de novo' UMP biosynthetic process"/>
    <property type="evidence" value="ECO:0007669"/>
    <property type="project" value="UniProtKB-UniRule"/>
</dbReference>
<dbReference type="PANTHER" id="PTHR43513">
    <property type="entry name" value="DIHYDROOROTATE DEHYDROGENASE B (NAD(+)), ELECTRON TRANSFER SUBUNIT"/>
    <property type="match status" value="1"/>
</dbReference>
<keyword evidence="10 11" id="KW-0411">Iron-sulfur</keyword>
<dbReference type="Pfam" id="PF00175">
    <property type="entry name" value="NAD_binding_1"/>
    <property type="match status" value="1"/>
</dbReference>
<evidence type="ECO:0000256" key="5">
    <source>
        <dbReference type="ARBA" id="ARBA00022723"/>
    </source>
</evidence>
<evidence type="ECO:0000256" key="11">
    <source>
        <dbReference type="HAMAP-Rule" id="MF_01211"/>
    </source>
</evidence>
<keyword evidence="9 11" id="KW-0408">Iron</keyword>
<dbReference type="HAMAP" id="MF_01211">
    <property type="entry name" value="DHODB_Fe_S_bind"/>
    <property type="match status" value="1"/>
</dbReference>
<evidence type="ECO:0000256" key="4">
    <source>
        <dbReference type="ARBA" id="ARBA00022714"/>
    </source>
</evidence>
<sequence length="261" mass="28076">MFQTEGTILTNRRIKASYYHLCLEVPAVAGIAQPGQFIHIKCGDGFRHLLRRPVSIHGIDRSRGCLELLFEVKGSGTAWLAERKGGESLDLLGPLGNGFPIEPGYQNVLLVAGGIGIAPMFCLARELRLRQVEVIMLMGAKNKEWLLLEKELKDLGIVLHIATDDGSLGHHGFVTDILPHLVSQNTVDCLYACGPQGMLAGIGKMAPALDLSCYVSLEERMACGVGACRGCVVGIKDSAGNIGYKNVCSDGPVFAVEEVVF</sequence>
<dbReference type="GO" id="GO:0050660">
    <property type="term" value="F:flavin adenine dinucleotide binding"/>
    <property type="evidence" value="ECO:0007669"/>
    <property type="project" value="InterPro"/>
</dbReference>
<keyword evidence="2 11" id="KW-0813">Transport</keyword>
<keyword evidence="7 11" id="KW-0665">Pyrimidine biosynthesis</keyword>
<accession>A0A3G1KVG8</accession>
<keyword evidence="3 11" id="KW-0285">Flavoprotein</keyword>
<comment type="cofactor">
    <cofactor evidence="11">
        <name>[2Fe-2S] cluster</name>
        <dbReference type="ChEBI" id="CHEBI:190135"/>
    </cofactor>
    <text evidence="11">Binds 1 [2Fe-2S] cluster per subunit.</text>
</comment>
<name>A0A3G1KVG8_FORW1</name>
<comment type="cofactor">
    <cofactor evidence="13">
        <name>[2Fe-2S] cluster</name>
        <dbReference type="ChEBI" id="CHEBI:190135"/>
    </cofactor>
    <text evidence="13">Binds 1 [2Fe-2S] cluster per subunit.</text>
</comment>
<evidence type="ECO:0000256" key="1">
    <source>
        <dbReference type="ARBA" id="ARBA00006422"/>
    </source>
</evidence>
<keyword evidence="5 11" id="KW-0479">Metal-binding</keyword>
<dbReference type="EMBL" id="CP017634">
    <property type="protein sequence ID" value="ATW26478.1"/>
    <property type="molecule type" value="Genomic_DNA"/>
</dbReference>
<organism evidence="15 16">
    <name type="scientific">Formimonas warabiya</name>
    <dbReference type="NCBI Taxonomy" id="1761012"/>
    <lineage>
        <taxon>Bacteria</taxon>
        <taxon>Bacillati</taxon>
        <taxon>Bacillota</taxon>
        <taxon>Clostridia</taxon>
        <taxon>Eubacteriales</taxon>
        <taxon>Peptococcaceae</taxon>
        <taxon>Candidatus Formimonas</taxon>
    </lineage>
</organism>
<dbReference type="InterPro" id="IPR017938">
    <property type="entry name" value="Riboflavin_synthase-like_b-brl"/>
</dbReference>
<comment type="subunit">
    <text evidence="11">Heterotetramer of 2 PyrK and 2 PyrD type B subunits.</text>
</comment>
<evidence type="ECO:0000256" key="12">
    <source>
        <dbReference type="PIRSR" id="PIRSR006816-1"/>
    </source>
</evidence>
<keyword evidence="16" id="KW-1185">Reference proteome</keyword>
<evidence type="ECO:0000259" key="14">
    <source>
        <dbReference type="PROSITE" id="PS51384"/>
    </source>
</evidence>
<dbReference type="PROSITE" id="PS51384">
    <property type="entry name" value="FAD_FR"/>
    <property type="match status" value="1"/>
</dbReference>
<feature type="binding site" evidence="11 13">
    <location>
        <position position="228"/>
    </location>
    <ligand>
        <name>[2Fe-2S] cluster</name>
        <dbReference type="ChEBI" id="CHEBI:190135"/>
    </ligand>
</feature>
<dbReference type="InterPro" id="IPR050353">
    <property type="entry name" value="PyrK_electron_transfer"/>
</dbReference>
<evidence type="ECO:0000313" key="16">
    <source>
        <dbReference type="Proteomes" id="UP000323521"/>
    </source>
</evidence>
<dbReference type="GO" id="GO:0046872">
    <property type="term" value="F:metal ion binding"/>
    <property type="evidence" value="ECO:0007669"/>
    <property type="project" value="UniProtKB-KW"/>
</dbReference>
<dbReference type="Gene3D" id="2.40.30.10">
    <property type="entry name" value="Translation factors"/>
    <property type="match status" value="1"/>
</dbReference>
<evidence type="ECO:0000256" key="8">
    <source>
        <dbReference type="ARBA" id="ARBA00022982"/>
    </source>
</evidence>
<feature type="binding site" evidence="11 13">
    <location>
        <position position="248"/>
    </location>
    <ligand>
        <name>[2Fe-2S] cluster</name>
        <dbReference type="ChEBI" id="CHEBI:190135"/>
    </ligand>
</feature>
<feature type="domain" description="FAD-binding FR-type" evidence="14">
    <location>
        <begin position="1"/>
        <end position="101"/>
    </location>
</feature>
<evidence type="ECO:0000313" key="15">
    <source>
        <dbReference type="EMBL" id="ATW26478.1"/>
    </source>
</evidence>
<dbReference type="GO" id="GO:0016491">
    <property type="term" value="F:oxidoreductase activity"/>
    <property type="evidence" value="ECO:0007669"/>
    <property type="project" value="InterPro"/>
</dbReference>
<evidence type="ECO:0000256" key="6">
    <source>
        <dbReference type="ARBA" id="ARBA00022827"/>
    </source>
</evidence>
<dbReference type="GO" id="GO:0051537">
    <property type="term" value="F:2 iron, 2 sulfur cluster binding"/>
    <property type="evidence" value="ECO:0007669"/>
    <property type="project" value="UniProtKB-KW"/>
</dbReference>
<dbReference type="InterPro" id="IPR012165">
    <property type="entry name" value="Cyt_c3_hydrogenase_gsu"/>
</dbReference>
<evidence type="ECO:0000256" key="3">
    <source>
        <dbReference type="ARBA" id="ARBA00022630"/>
    </source>
</evidence>
<feature type="binding site" evidence="11 13">
    <location>
        <position position="231"/>
    </location>
    <ligand>
        <name>[2Fe-2S] cluster</name>
        <dbReference type="ChEBI" id="CHEBI:190135"/>
    </ligand>
</feature>
<dbReference type="InterPro" id="IPR037117">
    <property type="entry name" value="Dihydroorotate_DH_ele_sf"/>
</dbReference>
<comment type="caution">
    <text evidence="11">Lacks conserved residue(s) required for the propagation of feature annotation.</text>
</comment>
<dbReference type="InterPro" id="IPR001433">
    <property type="entry name" value="OxRdtase_FAD/NAD-bd"/>
</dbReference>
<protein>
    <recommendedName>
        <fullName evidence="11">Dihydroorotate dehydrogenase B (NAD(+)), electron transfer subunit</fullName>
    </recommendedName>
    <alternativeName>
        <fullName evidence="11">Dihydroorotate oxidase B, electron transfer subunit</fullName>
    </alternativeName>
</protein>
<gene>
    <name evidence="11" type="primary">pyrK</name>
    <name evidence="15" type="ORF">DCMF_18525</name>
</gene>
<reference evidence="15 16" key="1">
    <citation type="submission" date="2016-10" db="EMBL/GenBank/DDBJ databases">
        <title>Complete Genome Sequence of Peptococcaceae strain DCMF.</title>
        <authorList>
            <person name="Edwards R.J."/>
            <person name="Holland S.I."/>
            <person name="Deshpande N.P."/>
            <person name="Wong Y.K."/>
            <person name="Ertan H."/>
            <person name="Manefield M."/>
            <person name="Russell T.L."/>
            <person name="Lee M.J."/>
        </authorList>
    </citation>
    <scope>NUCLEOTIDE SEQUENCE [LARGE SCALE GENOMIC DNA]</scope>
    <source>
        <strain evidence="15 16">DCMF</strain>
    </source>
</reference>
<dbReference type="Gene3D" id="3.40.50.80">
    <property type="entry name" value="Nucleotide-binding domain of ferredoxin-NADP reductase (FNR) module"/>
    <property type="match status" value="1"/>
</dbReference>
<dbReference type="OrthoDB" id="9789468at2"/>
<keyword evidence="8 11" id="KW-0249">Electron transport</keyword>
<dbReference type="PIRSF" id="PIRSF006816">
    <property type="entry name" value="Cyc3_hyd_g"/>
    <property type="match status" value="1"/>
</dbReference>
<keyword evidence="4 11" id="KW-0001">2Fe-2S</keyword>
<dbReference type="PRINTS" id="PR00409">
    <property type="entry name" value="PHDIOXRDTASE"/>
</dbReference>
<evidence type="ECO:0000256" key="10">
    <source>
        <dbReference type="ARBA" id="ARBA00023014"/>
    </source>
</evidence>
<dbReference type="GO" id="GO:0009055">
    <property type="term" value="F:electron transfer activity"/>
    <property type="evidence" value="ECO:0007669"/>
    <property type="project" value="UniProtKB-UniRule"/>
</dbReference>
<keyword evidence="6 11" id="KW-0274">FAD</keyword>
<evidence type="ECO:0000256" key="2">
    <source>
        <dbReference type="ARBA" id="ARBA00022448"/>
    </source>
</evidence>
<feature type="binding site" evidence="11 12">
    <location>
        <begin position="76"/>
        <end position="77"/>
    </location>
    <ligand>
        <name>FAD</name>
        <dbReference type="ChEBI" id="CHEBI:57692"/>
    </ligand>
</feature>
<dbReference type="InterPro" id="IPR023455">
    <property type="entry name" value="Dihydroorotate_DHASE_ETsu"/>
</dbReference>
<comment type="similarity">
    <text evidence="1 11">Belongs to the PyrK family.</text>
</comment>
<dbReference type="InterPro" id="IPR039261">
    <property type="entry name" value="FNR_nucleotide-bd"/>
</dbReference>
<dbReference type="Proteomes" id="UP000323521">
    <property type="component" value="Chromosome"/>
</dbReference>
<proteinExistence type="inferred from homology"/>
<dbReference type="InterPro" id="IPR017927">
    <property type="entry name" value="FAD-bd_FR_type"/>
</dbReference>
<dbReference type="KEGG" id="fwa:DCMF_18525"/>
<evidence type="ECO:0000256" key="9">
    <source>
        <dbReference type="ARBA" id="ARBA00023004"/>
    </source>
</evidence>
<dbReference type="CDD" id="cd06218">
    <property type="entry name" value="DHOD_e_trans"/>
    <property type="match status" value="1"/>
</dbReference>
<dbReference type="PANTHER" id="PTHR43513:SF3">
    <property type="entry name" value="DIHYDROOROTATE DEHYDROGENASE B (NAD(+)), ELECTRON TRANSFER SUBUNIT-RELATED"/>
    <property type="match status" value="1"/>
</dbReference>
<dbReference type="UniPathway" id="UPA00070">
    <property type="reaction ID" value="UER00945"/>
</dbReference>
<dbReference type="Pfam" id="PF10418">
    <property type="entry name" value="DHODB_Fe-S_bind"/>
    <property type="match status" value="1"/>
</dbReference>
<comment type="function">
    <text evidence="11">Responsible for channeling the electrons from the oxidation of dihydroorotate from the FMN redox center in the PyrD type B subunit to the ultimate electron acceptor NAD(+).</text>
</comment>
<dbReference type="Gene3D" id="2.10.240.10">
    <property type="entry name" value="Dihydroorotate dehydrogenase, electron transfer subunit"/>
    <property type="match status" value="1"/>
</dbReference>
<dbReference type="SUPFAM" id="SSF63380">
    <property type="entry name" value="Riboflavin synthase domain-like"/>
    <property type="match status" value="1"/>
</dbReference>